<evidence type="ECO:0000313" key="2">
    <source>
        <dbReference type="Proteomes" id="UP000236161"/>
    </source>
</evidence>
<name>A0A2I0A3E5_9ASPA</name>
<evidence type="ECO:0000313" key="1">
    <source>
        <dbReference type="EMBL" id="PKA50058.1"/>
    </source>
</evidence>
<sequence>MHFDSTNTSELSNDLHVDGTSDILGDLQNHVLEKKRSSLETKNVSVVTSDLVVVASSYSSEDGDGLLPELQELSLVEALEASTVDACLVPKETTSSALDISILSYVLRTFFVMFEFVLHSLKKEGYPYWRPHFAINSLEAVSVVCLGNLSNGDFFDFGVKSVVLLR</sequence>
<organism evidence="1 2">
    <name type="scientific">Apostasia shenzhenica</name>
    <dbReference type="NCBI Taxonomy" id="1088818"/>
    <lineage>
        <taxon>Eukaryota</taxon>
        <taxon>Viridiplantae</taxon>
        <taxon>Streptophyta</taxon>
        <taxon>Embryophyta</taxon>
        <taxon>Tracheophyta</taxon>
        <taxon>Spermatophyta</taxon>
        <taxon>Magnoliopsida</taxon>
        <taxon>Liliopsida</taxon>
        <taxon>Asparagales</taxon>
        <taxon>Orchidaceae</taxon>
        <taxon>Apostasioideae</taxon>
        <taxon>Apostasia</taxon>
    </lineage>
</organism>
<dbReference type="EMBL" id="KZ452033">
    <property type="protein sequence ID" value="PKA50058.1"/>
    <property type="molecule type" value="Genomic_DNA"/>
</dbReference>
<dbReference type="AlphaFoldDB" id="A0A2I0A3E5"/>
<accession>A0A2I0A3E5</accession>
<proteinExistence type="predicted"/>
<dbReference type="Proteomes" id="UP000236161">
    <property type="component" value="Unassembled WGS sequence"/>
</dbReference>
<keyword evidence="2" id="KW-1185">Reference proteome</keyword>
<protein>
    <submittedName>
        <fullName evidence="1">Uncharacterized protein</fullName>
    </submittedName>
</protein>
<gene>
    <name evidence="1" type="ORF">AXF42_Ash020843</name>
</gene>
<reference evidence="1 2" key="1">
    <citation type="journal article" date="2017" name="Nature">
        <title>The Apostasia genome and the evolution of orchids.</title>
        <authorList>
            <person name="Zhang G.Q."/>
            <person name="Liu K.W."/>
            <person name="Li Z."/>
            <person name="Lohaus R."/>
            <person name="Hsiao Y.Y."/>
            <person name="Niu S.C."/>
            <person name="Wang J.Y."/>
            <person name="Lin Y.C."/>
            <person name="Xu Q."/>
            <person name="Chen L.J."/>
            <person name="Yoshida K."/>
            <person name="Fujiwara S."/>
            <person name="Wang Z.W."/>
            <person name="Zhang Y.Q."/>
            <person name="Mitsuda N."/>
            <person name="Wang M."/>
            <person name="Liu G.H."/>
            <person name="Pecoraro L."/>
            <person name="Huang H.X."/>
            <person name="Xiao X.J."/>
            <person name="Lin M."/>
            <person name="Wu X.Y."/>
            <person name="Wu W.L."/>
            <person name="Chen Y.Y."/>
            <person name="Chang S.B."/>
            <person name="Sakamoto S."/>
            <person name="Ohme-Takagi M."/>
            <person name="Yagi M."/>
            <person name="Zeng S.J."/>
            <person name="Shen C.Y."/>
            <person name="Yeh C.M."/>
            <person name="Luo Y.B."/>
            <person name="Tsai W.C."/>
            <person name="Van de Peer Y."/>
            <person name="Liu Z.J."/>
        </authorList>
    </citation>
    <scope>NUCLEOTIDE SEQUENCE [LARGE SCALE GENOMIC DNA]</scope>
    <source>
        <strain evidence="2">cv. Shenzhen</strain>
        <tissue evidence="1">Stem</tissue>
    </source>
</reference>